<dbReference type="SUPFAM" id="SSF56672">
    <property type="entry name" value="DNA/RNA polymerases"/>
    <property type="match status" value="1"/>
</dbReference>
<dbReference type="PROSITE" id="PS50878">
    <property type="entry name" value="RT_POL"/>
    <property type="match status" value="1"/>
</dbReference>
<dbReference type="GO" id="GO:0003676">
    <property type="term" value="F:nucleic acid binding"/>
    <property type="evidence" value="ECO:0007669"/>
    <property type="project" value="InterPro"/>
</dbReference>
<dbReference type="Pfam" id="PF00078">
    <property type="entry name" value="RVT_1"/>
    <property type="match status" value="1"/>
</dbReference>
<dbReference type="PANTHER" id="PTHR33116:SF86">
    <property type="entry name" value="REVERSE TRANSCRIPTASE DOMAIN-CONTAINING PROTEIN"/>
    <property type="match status" value="1"/>
</dbReference>
<dbReference type="EMBL" id="SMMG02000005">
    <property type="protein sequence ID" value="KAA3474645.1"/>
    <property type="molecule type" value="Genomic_DNA"/>
</dbReference>
<sequence>MRKKSPQQNFIRVFREYNEEYKPDIICLVEPRVSGKKANSIIEKLGFNYSHRVEAVDRSKRKILWEDLRSVAPSNLMPWLIMGDFNAILSPADKKSPYTIGKRCNFFGNFVDSCDLQDLGFHGPPFTWQRGETLVRLDRALANDAWMTTFPQSLVQHLTRIKSDHRPLLLSTKPNITNPKGRPFRFLAGWTQHKNFSNLVKGKWEFKGNMIDSLNNFTNFVKEWNRDVYGFLGDRKRKLMRSLNNIQKALERCTSNHLIKKEKEIRDELESVLDHEDLLWRQKARCDWLQLGDRNTKFYHSCTIKRRKHNRIMTLRVDNGDWCSDQNILQNKAVEFFQKLYGEAPNTPEDTPNHGFPCIKPSEIRFLETPISNEEIKKALFDMAPLKAPGSDGYHALFFQSQWDILGNDVCQWVKSVFDGKPIEPELNNTLLVLIPKKESPEDFSQFRPISLCSVLYKLVMKVIANRFKVIFPKLISQEQAGFIAGRNIFDNIILAQEVIHSMRCNQKGRKWMAIKLDLEKAYDRVNWEFINVSLIAAGIPLFLRNVIMSAISSSTMQVLWNGVTTQKFKPNRGIRQGCPLSPYLFVLCMEWLGHFIHFEIETGSWDPIRLSRSGPPISHLFFADDLVIFCKAQIDQAHLLESILSLFCGISGHKISARKSNIYFSKSTEANTRNQISQLLGFQEVQNLGTYLGATLLHDRVTKSTFNFVVDKIRRKLNSWDARKLSFAGRITLAQSVLLSIPSYFMQTMMIPRGVCDVIERLVRQFIWGGTGMQPKMALVGWDTICQPRSCGGLGLRQLNDQNLSFFMKIGFSLVSKSDMLWVRVLRSKYGWKNQLPETISKYKCSHLWRALSKLWPSIRENLIWSIGDGATTRCWKDPWIPGMGILISKIPSFSNLNLDCCVREMVNIDGSWNLDLFRVWLPEEVINRITSIPPPHPDAGTDRVIWARSATGIFSVRSAYWSLKENTWNPQEEHWKLPWKFQGPQRVRMFLWLAFRQRLLTNSEQTRRGISHSSSCSTCGHGVEDLEHALRDCPAAKEVWMLVIPNQLKQRFFSVPFPNWLTLNLCFHESLQGSDLTWSCLFGMIAWRIWKKRNLLIFQKISWTATEVVKASSSWARQYAATRDIHKSTLQSSNISTISNENWVILSTDGAVNSIIGAAAAGGVARDHEGNWITGFSRFLGVCSPMEAEIWGILDGILILLSKGFRRIIIASDNLEVVQNLLTLNTEDSAIAILRRTKRIIQSAKEWNIQYVPRNLNMVADCLTKLSLSWKTNLQVFEKAPKEILDLLQADKANGYFS</sequence>
<dbReference type="InterPro" id="IPR002156">
    <property type="entry name" value="RNaseH_domain"/>
</dbReference>
<dbReference type="Gene3D" id="3.30.420.10">
    <property type="entry name" value="Ribonuclease H-like superfamily/Ribonuclease H"/>
    <property type="match status" value="1"/>
</dbReference>
<feature type="domain" description="Reverse transcriptase" evidence="1">
    <location>
        <begin position="416"/>
        <end position="697"/>
    </location>
</feature>
<evidence type="ECO:0000313" key="2">
    <source>
        <dbReference type="EMBL" id="KAA3474645.1"/>
    </source>
</evidence>
<gene>
    <name evidence="2" type="ORF">EPI10_024911</name>
</gene>
<dbReference type="Pfam" id="PF13966">
    <property type="entry name" value="zf-RVT"/>
    <property type="match status" value="1"/>
</dbReference>
<dbReference type="CDD" id="cd06222">
    <property type="entry name" value="RNase_H_like"/>
    <property type="match status" value="1"/>
</dbReference>
<dbReference type="Pfam" id="PF13456">
    <property type="entry name" value="RVT_3"/>
    <property type="match status" value="1"/>
</dbReference>
<dbReference type="Gene3D" id="3.60.10.10">
    <property type="entry name" value="Endonuclease/exonuclease/phosphatase"/>
    <property type="match status" value="1"/>
</dbReference>
<dbReference type="InterPro" id="IPR036397">
    <property type="entry name" value="RNaseH_sf"/>
</dbReference>
<dbReference type="Pfam" id="PF03372">
    <property type="entry name" value="Exo_endo_phos"/>
    <property type="match status" value="1"/>
</dbReference>
<protein>
    <submittedName>
        <fullName evidence="2">Reverse transcriptase</fullName>
    </submittedName>
</protein>
<proteinExistence type="predicted"/>
<dbReference type="GO" id="GO:0003964">
    <property type="term" value="F:RNA-directed DNA polymerase activity"/>
    <property type="evidence" value="ECO:0007669"/>
    <property type="project" value="UniProtKB-KW"/>
</dbReference>
<dbReference type="InterPro" id="IPR043502">
    <property type="entry name" value="DNA/RNA_pol_sf"/>
</dbReference>
<keyword evidence="2" id="KW-0695">RNA-directed DNA polymerase</keyword>
<dbReference type="InterPro" id="IPR036691">
    <property type="entry name" value="Endo/exonu/phosph_ase_sf"/>
</dbReference>
<name>A0A5B6W0E2_9ROSI</name>
<reference evidence="3" key="1">
    <citation type="journal article" date="2019" name="Plant Biotechnol. J.">
        <title>Genome sequencing of the Australian wild diploid species Gossypium australe highlights disease resistance and delayed gland morphogenesis.</title>
        <authorList>
            <person name="Cai Y."/>
            <person name="Cai X."/>
            <person name="Wang Q."/>
            <person name="Wang P."/>
            <person name="Zhang Y."/>
            <person name="Cai C."/>
            <person name="Xu Y."/>
            <person name="Wang K."/>
            <person name="Zhou Z."/>
            <person name="Wang C."/>
            <person name="Geng S."/>
            <person name="Li B."/>
            <person name="Dong Q."/>
            <person name="Hou Y."/>
            <person name="Wang H."/>
            <person name="Ai P."/>
            <person name="Liu Z."/>
            <person name="Yi F."/>
            <person name="Sun M."/>
            <person name="An G."/>
            <person name="Cheng J."/>
            <person name="Zhang Y."/>
            <person name="Shi Q."/>
            <person name="Xie Y."/>
            <person name="Shi X."/>
            <person name="Chang Y."/>
            <person name="Huang F."/>
            <person name="Chen Y."/>
            <person name="Hong S."/>
            <person name="Mi L."/>
            <person name="Sun Q."/>
            <person name="Zhang L."/>
            <person name="Zhou B."/>
            <person name="Peng R."/>
            <person name="Zhang X."/>
            <person name="Liu F."/>
        </authorList>
    </citation>
    <scope>NUCLEOTIDE SEQUENCE [LARGE SCALE GENOMIC DNA]</scope>
    <source>
        <strain evidence="3">cv. PA1801</strain>
    </source>
</reference>
<keyword evidence="3" id="KW-1185">Reference proteome</keyword>
<dbReference type="InterPro" id="IPR012337">
    <property type="entry name" value="RNaseH-like_sf"/>
</dbReference>
<dbReference type="SUPFAM" id="SSF53098">
    <property type="entry name" value="Ribonuclease H-like"/>
    <property type="match status" value="1"/>
</dbReference>
<dbReference type="PANTHER" id="PTHR33116">
    <property type="entry name" value="REVERSE TRANSCRIPTASE ZINC-BINDING DOMAIN-CONTAINING PROTEIN-RELATED-RELATED"/>
    <property type="match status" value="1"/>
</dbReference>
<dbReference type="InterPro" id="IPR000477">
    <property type="entry name" value="RT_dom"/>
</dbReference>
<organism evidence="2 3">
    <name type="scientific">Gossypium australe</name>
    <dbReference type="NCBI Taxonomy" id="47621"/>
    <lineage>
        <taxon>Eukaryota</taxon>
        <taxon>Viridiplantae</taxon>
        <taxon>Streptophyta</taxon>
        <taxon>Embryophyta</taxon>
        <taxon>Tracheophyta</taxon>
        <taxon>Spermatophyta</taxon>
        <taxon>Magnoliopsida</taxon>
        <taxon>eudicotyledons</taxon>
        <taxon>Gunneridae</taxon>
        <taxon>Pentapetalae</taxon>
        <taxon>rosids</taxon>
        <taxon>malvids</taxon>
        <taxon>Malvales</taxon>
        <taxon>Malvaceae</taxon>
        <taxon>Malvoideae</taxon>
        <taxon>Gossypium</taxon>
    </lineage>
</organism>
<comment type="caution">
    <text evidence="2">The sequence shown here is derived from an EMBL/GenBank/DDBJ whole genome shotgun (WGS) entry which is preliminary data.</text>
</comment>
<dbReference type="InterPro" id="IPR005135">
    <property type="entry name" value="Endo/exonuclease/phosphatase"/>
</dbReference>
<dbReference type="OrthoDB" id="1000146at2759"/>
<evidence type="ECO:0000313" key="3">
    <source>
        <dbReference type="Proteomes" id="UP000325315"/>
    </source>
</evidence>
<dbReference type="InterPro" id="IPR026960">
    <property type="entry name" value="RVT-Znf"/>
</dbReference>
<dbReference type="SUPFAM" id="SSF56219">
    <property type="entry name" value="DNase I-like"/>
    <property type="match status" value="1"/>
</dbReference>
<keyword evidence="2" id="KW-0548">Nucleotidyltransferase</keyword>
<dbReference type="Proteomes" id="UP000325315">
    <property type="component" value="Unassembled WGS sequence"/>
</dbReference>
<dbReference type="InterPro" id="IPR044730">
    <property type="entry name" value="RNase_H-like_dom_plant"/>
</dbReference>
<evidence type="ECO:0000259" key="1">
    <source>
        <dbReference type="PROSITE" id="PS50878"/>
    </source>
</evidence>
<keyword evidence="2" id="KW-0808">Transferase</keyword>
<accession>A0A5B6W0E2</accession>
<dbReference type="GO" id="GO:0004523">
    <property type="term" value="F:RNA-DNA hybrid ribonuclease activity"/>
    <property type="evidence" value="ECO:0007669"/>
    <property type="project" value="InterPro"/>
</dbReference>
<dbReference type="CDD" id="cd01650">
    <property type="entry name" value="RT_nLTR_like"/>
    <property type="match status" value="1"/>
</dbReference>